<dbReference type="CDD" id="cd09917">
    <property type="entry name" value="F-box_SF"/>
    <property type="match status" value="1"/>
</dbReference>
<dbReference type="InterPro" id="IPR032675">
    <property type="entry name" value="LRR_dom_sf"/>
</dbReference>
<dbReference type="PROSITE" id="PS50181">
    <property type="entry name" value="FBOX"/>
    <property type="match status" value="1"/>
</dbReference>
<comment type="caution">
    <text evidence="2">The sequence shown here is derived from an EMBL/GenBank/DDBJ whole genome shotgun (WGS) entry which is preliminary data.</text>
</comment>
<reference evidence="2 3" key="2">
    <citation type="submission" date="2015-05" db="EMBL/GenBank/DDBJ databases">
        <authorList>
            <person name="Morales-Cruz A."/>
            <person name="Amrine K.C."/>
            <person name="Cantu D."/>
        </authorList>
    </citation>
    <scope>NUCLEOTIDE SEQUENCE [LARGE SCALE GENOMIC DNA]</scope>
    <source>
        <strain evidence="2">UCRPC4</strain>
    </source>
</reference>
<dbReference type="AlphaFoldDB" id="A0A0G2EEQ7"/>
<keyword evidence="3" id="KW-1185">Reference proteome</keyword>
<organism evidence="2 3">
    <name type="scientific">Phaeomoniella chlamydospora</name>
    <name type="common">Phaeoacremonium chlamydosporum</name>
    <dbReference type="NCBI Taxonomy" id="158046"/>
    <lineage>
        <taxon>Eukaryota</taxon>
        <taxon>Fungi</taxon>
        <taxon>Dikarya</taxon>
        <taxon>Ascomycota</taxon>
        <taxon>Pezizomycotina</taxon>
        <taxon>Eurotiomycetes</taxon>
        <taxon>Chaetothyriomycetidae</taxon>
        <taxon>Phaeomoniellales</taxon>
        <taxon>Phaeomoniellaceae</taxon>
        <taxon>Phaeomoniella</taxon>
    </lineage>
</organism>
<dbReference type="SUPFAM" id="SSF81383">
    <property type="entry name" value="F-box domain"/>
    <property type="match status" value="1"/>
</dbReference>
<protein>
    <recommendedName>
        <fullName evidence="1">F-box domain-containing protein</fullName>
    </recommendedName>
</protein>
<evidence type="ECO:0000313" key="3">
    <source>
        <dbReference type="Proteomes" id="UP000053317"/>
    </source>
</evidence>
<name>A0A0G2EEQ7_PHACM</name>
<gene>
    <name evidence="2" type="ORF">UCRPC4_g04128</name>
</gene>
<dbReference type="Proteomes" id="UP000053317">
    <property type="component" value="Unassembled WGS sequence"/>
</dbReference>
<proteinExistence type="predicted"/>
<dbReference type="OrthoDB" id="5422579at2759"/>
<dbReference type="InterPro" id="IPR001810">
    <property type="entry name" value="F-box_dom"/>
</dbReference>
<accession>A0A0G2EEQ7</accession>
<feature type="domain" description="F-box" evidence="1">
    <location>
        <begin position="1"/>
        <end position="34"/>
    </location>
</feature>
<evidence type="ECO:0000313" key="2">
    <source>
        <dbReference type="EMBL" id="KKY20761.1"/>
    </source>
</evidence>
<dbReference type="Gene3D" id="3.80.10.10">
    <property type="entry name" value="Ribonuclease Inhibitor"/>
    <property type="match status" value="1"/>
</dbReference>
<evidence type="ECO:0000259" key="1">
    <source>
        <dbReference type="PROSITE" id="PS50181"/>
    </source>
</evidence>
<dbReference type="InterPro" id="IPR036047">
    <property type="entry name" value="F-box-like_dom_sf"/>
</dbReference>
<dbReference type="EMBL" id="LCWF01000094">
    <property type="protein sequence ID" value="KKY20761.1"/>
    <property type="molecule type" value="Genomic_DNA"/>
</dbReference>
<dbReference type="Pfam" id="PF00646">
    <property type="entry name" value="F-box"/>
    <property type="match status" value="1"/>
</dbReference>
<reference evidence="2 3" key="1">
    <citation type="submission" date="2015-05" db="EMBL/GenBank/DDBJ databases">
        <title>Distinctive expansion of gene families associated with plant cell wall degradation and secondary metabolism in the genomes of grapevine trunk pathogens.</title>
        <authorList>
            <person name="Lawrence D.P."/>
            <person name="Travadon R."/>
            <person name="Rolshausen P.E."/>
            <person name="Baumgartner K."/>
        </authorList>
    </citation>
    <scope>NUCLEOTIDE SEQUENCE [LARGE SCALE GENOMIC DNA]</scope>
    <source>
        <strain evidence="2">UCRPC4</strain>
    </source>
</reference>
<dbReference type="SUPFAM" id="SSF52047">
    <property type="entry name" value="RNI-like"/>
    <property type="match status" value="1"/>
</dbReference>
<sequence>MDTLPAEILHVVFSKLTTEDIQSMRLVNKRCSDIGAYYLLSEVSFFMSRESLERLQWLSQHPTLSQQVRTIRYQANVLQEISNPEVFKDYMNVPHDHDRYPVQPGPSASDREWRLFERNREKWRFGGEVLSTRQLKGRISSYAQICAAQKADIESGIDQRILAEAIPRFSNLRNMFFTARPTCCHAYKERYMERFKELAITPPTKPNTEFTVSQLSSYLNPLAGTQIRLEVFRAAHVSPEIFQFPKFKGQLKAIQPNLAQVKECVLNFKLDANKTEWLHLDGGPEKCFKVLKPGGLPKLLASMPQLRHLSVSFDDCPCSTKVPLQQIVGTNRWPNLEDLALSQFSATEDSLLKFLVEHVDSLRRVRLSNPVLSRGSWIKVTREMKAQLKLARAQFTETLRGSQPHENWDMRSLNIEYTGPFGVGYTTLSEDLNHYITSNGDEEDMDFPDAMSTTSEDADMSDVGIMSTSTNPLEEDSMYVDPSEVDDYDGLPEQLAAIEAAAEIAEEESYW</sequence>